<feature type="binding site" evidence="20">
    <location>
        <position position="297"/>
    </location>
    <ligand>
        <name>Mg(2+)</name>
        <dbReference type="ChEBI" id="CHEBI:18420"/>
        <label>2</label>
    </ligand>
</feature>
<dbReference type="PROSITE" id="PS00867">
    <property type="entry name" value="CPSASE_2"/>
    <property type="match status" value="1"/>
</dbReference>
<feature type="binding site" evidence="20">
    <location>
        <position position="792"/>
    </location>
    <ligand>
        <name>ATP</name>
        <dbReference type="ChEBI" id="CHEBI:30616"/>
        <label>2</label>
    </ligand>
</feature>
<feature type="domain" description="MGS-like" evidence="22">
    <location>
        <begin position="947"/>
        <end position="1075"/>
    </location>
</feature>
<evidence type="ECO:0000256" key="17">
    <source>
        <dbReference type="ARBA" id="ARBA00057223"/>
    </source>
</evidence>
<dbReference type="InterPro" id="IPR006275">
    <property type="entry name" value="CPSase_lsu"/>
</dbReference>
<feature type="binding site" evidence="20">
    <location>
        <position position="722"/>
    </location>
    <ligand>
        <name>ATP</name>
        <dbReference type="ChEBI" id="CHEBI:30616"/>
        <label>2</label>
    </ligand>
</feature>
<dbReference type="NCBIfam" id="NF009455">
    <property type="entry name" value="PRK12815.1"/>
    <property type="match status" value="1"/>
</dbReference>
<evidence type="ECO:0000259" key="22">
    <source>
        <dbReference type="PROSITE" id="PS51855"/>
    </source>
</evidence>
<sequence>MMETAKKVLVIGSGAIKIAEAAEFDYSGNQALKALKEEGIETVLINPNIATIQTSYKFADKVYLAPLKPEFVAKVIDVERPDGIMIGFGGQTALSIGVRLHDDGVLDKYGVKVLGTPIEGVRRALSRSLFRDTMTKYEIPVPPSSAATSIDEAVELAEKIGYPVMVRVSFNLGGAGSFVAWRKEELIKRLRAAFAQSEIGEVLVEKYLHHWKEIEFEVVRDAHDNVAAVACLENLDPMGVHTGESIVIAPCQTLTDFEYQLTRNLSIATERAILLVGEGNVQVALNPWNSEEAYVIETNPRMSRSSALASKATGYPLAYIAAKLALGYKLYEVLNKVTGKTSACFEPSLDYVVVKIPRWDLDKFPYVDRTLGTEMKSVGEVMAIGRSFLEAMQKALRMLDIGEPGLVGGRIYEDNSISLDYILERIRRREPYWPIWMAKAMKYGVDVDTLYEMTGIDKHFLKQLKIVVQFYEDLKKLRESLRLDKVDKDAFKQLIAEGKRLGFSDEQLASALGIDIDEFRRFRRDLDTTPVVKQIDTLAAEWPAQTNYLYMTYHGWEHDVTSVSKKPKIVVLGAGGFRIGVSVEFDWSIVTFADEARKLGYEVIVINYNPETVSTDWDMNEKLYFDEITVERVLDIVEFEKPIGIVAFLGGQISNNIAWELEKKGIKLLGTAGYSVHRAENRALFSKLLDELGIKQPPWIEASNVSEALRFAEEVGFPVLVRPSYVLSGSAMNIAWSRKELLDYITRAAKISPKYPIVVSKFIDGAIEFEIDAVGDGKTAIGVIIEHVEHAGVHSGDATMSIPFRTLPKDVVKKACEIAMKLNEILEIKGPYNLQMLYKNGDVYVIELNLRASRSMPFTSKVTGYNLMKAAAEASLMGKLVSVPFENRFNLLLPKWFGVKSPQFSWARLRGAYPFLGPEMRSVGEVAVLANTFEDALILSWLSVSGNKLPSKNNYILIYNPLQKDVAELHEAAQILANAGYRVITLDNMAVKGVEMLSEAKAVENIINKRVDMIITTGYAPERDYRIRRYSADLVIPLVLDHRLGLELSKALTKFVIDKTNVKDMKEFWREITAITIAI</sequence>
<keyword evidence="9 20" id="KW-0677">Repeat</keyword>
<keyword evidence="12" id="KW-0460">Magnesium</keyword>
<dbReference type="EMBL" id="DSEU01000040">
    <property type="protein sequence ID" value="HEM67075.1"/>
    <property type="molecule type" value="Genomic_DNA"/>
</dbReference>
<evidence type="ECO:0000259" key="21">
    <source>
        <dbReference type="PROSITE" id="PS50975"/>
    </source>
</evidence>
<comment type="catalytic activity">
    <reaction evidence="15 20">
        <text>hydrogencarbonate + NH4(+) + 2 ATP = carbamoyl phosphate + 2 ADP + phosphate + 2 H(+)</text>
        <dbReference type="Rhea" id="RHEA:18029"/>
        <dbReference type="ChEBI" id="CHEBI:15378"/>
        <dbReference type="ChEBI" id="CHEBI:17544"/>
        <dbReference type="ChEBI" id="CHEBI:28938"/>
        <dbReference type="ChEBI" id="CHEBI:30616"/>
        <dbReference type="ChEBI" id="CHEBI:43474"/>
        <dbReference type="ChEBI" id="CHEBI:58228"/>
        <dbReference type="ChEBI" id="CHEBI:456216"/>
        <dbReference type="EC" id="6.3.4.16"/>
    </reaction>
</comment>
<comment type="subunit">
    <text evidence="19 20">Composed of two chains; the small (or glutamine) chain promotes the hydrolysis of glutamine to ammonia, which is used by the large (or ammonia) chain to synthesize carbamoyl phosphate. Tetramer of heterodimers (alpha,beta)4.</text>
</comment>
<dbReference type="Gene3D" id="3.30.1490.20">
    <property type="entry name" value="ATP-grasp fold, A domain"/>
    <property type="match status" value="1"/>
</dbReference>
<feature type="binding site" evidence="20">
    <location>
        <position position="793"/>
    </location>
    <ligand>
        <name>ATP</name>
        <dbReference type="ChEBI" id="CHEBI:30616"/>
        <label>2</label>
    </ligand>
</feature>
<evidence type="ECO:0000256" key="13">
    <source>
        <dbReference type="ARBA" id="ARBA00022975"/>
    </source>
</evidence>
<dbReference type="HAMAP" id="MF_01210_A">
    <property type="entry name" value="CPSase_L_chain_A"/>
    <property type="match status" value="1"/>
</dbReference>
<dbReference type="FunFam" id="3.30.470.20:FF:000026">
    <property type="entry name" value="Carbamoyl-phosphate synthase large chain"/>
    <property type="match status" value="1"/>
</dbReference>
<keyword evidence="7 20" id="KW-0028">Amino-acid biosynthesis</keyword>
<feature type="binding site" evidence="20">
    <location>
        <position position="297"/>
    </location>
    <ligand>
        <name>Mn(2+)</name>
        <dbReference type="ChEBI" id="CHEBI:29035"/>
        <label>1</label>
    </ligand>
</feature>
<feature type="binding site" evidence="20">
    <location>
        <position position="849"/>
    </location>
    <ligand>
        <name>Mg(2+)</name>
        <dbReference type="ChEBI" id="CHEBI:18420"/>
        <label>4</label>
    </ligand>
</feature>
<feature type="binding site" evidence="20">
    <location>
        <position position="208"/>
    </location>
    <ligand>
        <name>ATP</name>
        <dbReference type="ChEBI" id="CHEBI:30616"/>
        <label>1</label>
    </ligand>
</feature>
<feature type="binding site" evidence="20">
    <location>
        <position position="173"/>
    </location>
    <ligand>
        <name>ATP</name>
        <dbReference type="ChEBI" id="CHEBI:30616"/>
        <label>1</label>
    </ligand>
</feature>
<gene>
    <name evidence="20 23" type="primary">carB</name>
    <name evidence="23" type="ORF">ENO26_05865</name>
</gene>
<keyword evidence="10 20" id="KW-0547">Nucleotide-binding</keyword>
<dbReference type="Gene3D" id="1.10.1030.10">
    <property type="entry name" value="Carbamoyl-phosphate synthetase, large subunit oligomerisation domain"/>
    <property type="match status" value="1"/>
</dbReference>
<dbReference type="PANTHER" id="PTHR11405:SF53">
    <property type="entry name" value="CARBAMOYL-PHOSPHATE SYNTHASE [AMMONIA], MITOCHONDRIAL"/>
    <property type="match status" value="1"/>
</dbReference>
<evidence type="ECO:0000256" key="11">
    <source>
        <dbReference type="ARBA" id="ARBA00022840"/>
    </source>
</evidence>
<reference evidence="23" key="1">
    <citation type="journal article" date="2020" name="mSystems">
        <title>Genome- and Community-Level Interaction Insights into Carbon Utilization and Element Cycling Functions of Hydrothermarchaeota in Hydrothermal Sediment.</title>
        <authorList>
            <person name="Zhou Z."/>
            <person name="Liu Y."/>
            <person name="Xu W."/>
            <person name="Pan J."/>
            <person name="Luo Z.H."/>
            <person name="Li M."/>
        </authorList>
    </citation>
    <scope>NUCLEOTIDE SEQUENCE [LARGE SCALE GENOMIC DNA]</scope>
    <source>
        <strain evidence="23">SpSt-125</strain>
    </source>
</reference>
<evidence type="ECO:0000256" key="16">
    <source>
        <dbReference type="ARBA" id="ARBA00048816"/>
    </source>
</evidence>
<comment type="pathway">
    <text evidence="2 20">Pyrimidine metabolism; UMP biosynthesis via de novo pathway; (S)-dihydroorotate from bicarbonate: step 1/3.</text>
</comment>
<dbReference type="GO" id="GO:0004088">
    <property type="term" value="F:carbamoyl-phosphate synthase (glutamine-hydrolyzing) activity"/>
    <property type="evidence" value="ECO:0007669"/>
    <property type="project" value="UniProtKB-UniRule"/>
</dbReference>
<feature type="domain" description="ATP-grasp" evidence="21">
    <location>
        <begin position="131"/>
        <end position="326"/>
    </location>
</feature>
<keyword evidence="5 20" id="KW-0055">Arginine biosynthesis</keyword>
<dbReference type="SUPFAM" id="SSF52440">
    <property type="entry name" value="PreATP-grasp domain"/>
    <property type="match status" value="2"/>
</dbReference>
<keyword evidence="11 20" id="KW-0067">ATP-binding</keyword>
<dbReference type="InterPro" id="IPR011761">
    <property type="entry name" value="ATP-grasp"/>
</dbReference>
<dbReference type="GO" id="GO:0004087">
    <property type="term" value="F:carbamoyl-phosphate synthase (ammonia) activity"/>
    <property type="evidence" value="ECO:0007669"/>
    <property type="project" value="UniProtKB-EC"/>
</dbReference>
<evidence type="ECO:0000256" key="10">
    <source>
        <dbReference type="ARBA" id="ARBA00022741"/>
    </source>
</evidence>
<evidence type="ECO:0000256" key="6">
    <source>
        <dbReference type="ARBA" id="ARBA00022598"/>
    </source>
</evidence>
<feature type="binding site" evidence="20">
    <location>
        <position position="127"/>
    </location>
    <ligand>
        <name>ATP</name>
        <dbReference type="ChEBI" id="CHEBI:30616"/>
        <label>1</label>
    </ligand>
</feature>
<dbReference type="SUPFAM" id="SSF48108">
    <property type="entry name" value="Carbamoyl phosphate synthetase, large subunit connection domain"/>
    <property type="match status" value="1"/>
</dbReference>
<keyword evidence="6 20" id="KW-0436">Ligase</keyword>
<feature type="binding site" evidence="20">
    <location>
        <position position="297"/>
    </location>
    <ligand>
        <name>Mg(2+)</name>
        <dbReference type="ChEBI" id="CHEBI:18420"/>
        <label>1</label>
    </ligand>
</feature>
<comment type="pathway">
    <text evidence="3 20">Amino-acid biosynthesis; L-arginine biosynthesis; carbamoyl phosphate from bicarbonate: step 1/1.</text>
</comment>
<keyword evidence="14" id="KW-0464">Manganese</keyword>
<dbReference type="UniPathway" id="UPA00068">
    <property type="reaction ID" value="UER00171"/>
</dbReference>
<comment type="cofactor">
    <cofactor evidence="1">
        <name>Mn(2+)</name>
        <dbReference type="ChEBI" id="CHEBI:29035"/>
    </cofactor>
</comment>
<feature type="binding site" evidence="20">
    <location>
        <position position="795"/>
    </location>
    <ligand>
        <name>ATP</name>
        <dbReference type="ChEBI" id="CHEBI:30616"/>
        <label>2</label>
    </ligand>
</feature>
<dbReference type="AlphaFoldDB" id="A0A7J2U3V2"/>
<evidence type="ECO:0000256" key="18">
    <source>
        <dbReference type="ARBA" id="ARBA00060037"/>
    </source>
</evidence>
<accession>A0A7J2U3V2</accession>
<keyword evidence="13 20" id="KW-0665">Pyrimidine biosynthesis</keyword>
<feature type="binding site" evidence="20">
    <location>
        <position position="282"/>
    </location>
    <ligand>
        <name>Mn(2+)</name>
        <dbReference type="ChEBI" id="CHEBI:29035"/>
        <label>1</label>
    </ligand>
</feature>
<dbReference type="Pfam" id="PF02786">
    <property type="entry name" value="CPSase_L_D2"/>
    <property type="match status" value="2"/>
</dbReference>
<feature type="binding site" evidence="20">
    <location>
        <position position="847"/>
    </location>
    <ligand>
        <name>ATP</name>
        <dbReference type="ChEBI" id="CHEBI:30616"/>
        <label>2</label>
    </ligand>
</feature>
<dbReference type="SMART" id="SM01096">
    <property type="entry name" value="CPSase_L_D3"/>
    <property type="match status" value="1"/>
</dbReference>
<dbReference type="EC" id="6.3.4.16" evidence="20"/>
<feature type="binding site" evidence="20">
    <location>
        <position position="794"/>
    </location>
    <ligand>
        <name>ATP</name>
        <dbReference type="ChEBI" id="CHEBI:30616"/>
        <label>2</label>
    </ligand>
</feature>
<dbReference type="Gene3D" id="3.40.50.20">
    <property type="match status" value="2"/>
</dbReference>
<evidence type="ECO:0000256" key="2">
    <source>
        <dbReference type="ARBA" id="ARBA00004812"/>
    </source>
</evidence>
<evidence type="ECO:0000256" key="4">
    <source>
        <dbReference type="ARBA" id="ARBA00009799"/>
    </source>
</evidence>
<evidence type="ECO:0000256" key="12">
    <source>
        <dbReference type="ARBA" id="ARBA00022842"/>
    </source>
</evidence>
<dbReference type="GO" id="GO:0006541">
    <property type="term" value="P:glutamine metabolic process"/>
    <property type="evidence" value="ECO:0007669"/>
    <property type="project" value="TreeGrafter"/>
</dbReference>
<feature type="binding site" evidence="20">
    <location>
        <position position="847"/>
    </location>
    <ligand>
        <name>Mn(2+)</name>
        <dbReference type="ChEBI" id="CHEBI:29035"/>
        <label>3</label>
    </ligand>
</feature>
<dbReference type="InterPro" id="IPR011607">
    <property type="entry name" value="MGS-like_dom"/>
</dbReference>
<dbReference type="UniPathway" id="UPA00070">
    <property type="reaction ID" value="UER00115"/>
</dbReference>
<evidence type="ECO:0000256" key="7">
    <source>
        <dbReference type="ARBA" id="ARBA00022605"/>
    </source>
</evidence>
<evidence type="ECO:0000256" key="1">
    <source>
        <dbReference type="ARBA" id="ARBA00001936"/>
    </source>
</evidence>
<feature type="binding site" evidence="20">
    <location>
        <position position="847"/>
    </location>
    <ligand>
        <name>Mn(2+)</name>
        <dbReference type="ChEBI" id="CHEBI:29035"/>
        <label>4</label>
    </ligand>
</feature>
<feature type="region of interest" description="Carboxyphosphate synthetic domain" evidence="20">
    <location>
        <begin position="1"/>
        <end position="400"/>
    </location>
</feature>
<dbReference type="InterPro" id="IPR016185">
    <property type="entry name" value="PreATP-grasp_dom_sf"/>
</dbReference>
<feature type="region of interest" description="Allosteric domain" evidence="20">
    <location>
        <begin position="948"/>
        <end position="1079"/>
    </location>
</feature>
<feature type="binding site" evidence="20">
    <location>
        <position position="768"/>
    </location>
    <ligand>
        <name>ATP</name>
        <dbReference type="ChEBI" id="CHEBI:30616"/>
        <label>2</label>
    </ligand>
</feature>
<feature type="binding site" evidence="20">
    <location>
        <position position="282"/>
    </location>
    <ligand>
        <name>Mg(2+)</name>
        <dbReference type="ChEBI" id="CHEBI:18420"/>
        <label>1</label>
    </ligand>
</feature>
<organism evidence="23">
    <name type="scientific">Ignisphaera aggregans</name>
    <dbReference type="NCBI Taxonomy" id="334771"/>
    <lineage>
        <taxon>Archaea</taxon>
        <taxon>Thermoproteota</taxon>
        <taxon>Thermoprotei</taxon>
        <taxon>Desulfurococcales</taxon>
        <taxon>Desulfurococcaceae</taxon>
        <taxon>Ignisphaera</taxon>
    </lineage>
</organism>
<evidence type="ECO:0000256" key="3">
    <source>
        <dbReference type="ARBA" id="ARBA00005077"/>
    </source>
</evidence>
<keyword evidence="8" id="KW-0479">Metal-binding</keyword>
<dbReference type="FunFam" id="3.40.50.20:FF:000001">
    <property type="entry name" value="Carbamoyl-phosphate synthase large chain"/>
    <property type="match status" value="2"/>
</dbReference>
<feature type="binding site" evidence="20">
    <location>
        <position position="849"/>
    </location>
    <ligand>
        <name>Mn(2+)</name>
        <dbReference type="ChEBI" id="CHEBI:29035"/>
        <label>4</label>
    </ligand>
</feature>
<feature type="binding site" evidence="20">
    <location>
        <position position="835"/>
    </location>
    <ligand>
        <name>Mn(2+)</name>
        <dbReference type="ChEBI" id="CHEBI:29035"/>
        <label>3</label>
    </ligand>
</feature>
<comment type="function">
    <text evidence="17 20">Large subunit of the glutamine-dependent carbamoyl phosphate synthetase (CPSase). CPSase catalyzes the formation of carbamoyl phosphate from the ammonia moiety of glutamine, carbonate, and phosphate donated by ATP, constituting the first step of 2 biosynthetic pathways, one leading to arginine and/or urea and the other to pyrimidine nucleotides. The large subunit (synthetase) binds the substrates ammonia (free or transferred from glutamine from the small subunit), hydrogencarbonate and ATP and carries out an ATP-coupled ligase reaction, activating hydrogencarbonate by forming carboxy phosphate which reacts with ammonia to form carbamoyl phosphate.</text>
</comment>
<feature type="binding site" evidence="20">
    <location>
        <position position="297"/>
    </location>
    <ligand>
        <name>Mn(2+)</name>
        <dbReference type="ChEBI" id="CHEBI:29035"/>
        <label>2</label>
    </ligand>
</feature>
<dbReference type="GO" id="GO:0005524">
    <property type="term" value="F:ATP binding"/>
    <property type="evidence" value="ECO:0007669"/>
    <property type="project" value="UniProtKB-UniRule"/>
</dbReference>
<feature type="binding site" evidence="20">
    <location>
        <position position="241"/>
    </location>
    <ligand>
        <name>ATP</name>
        <dbReference type="ChEBI" id="CHEBI:30616"/>
        <label>1</label>
    </ligand>
</feature>
<feature type="binding site" evidence="20">
    <location>
        <position position="174"/>
    </location>
    <ligand>
        <name>ATP</name>
        <dbReference type="ChEBI" id="CHEBI:30616"/>
        <label>1</label>
    </ligand>
</feature>
<comment type="similarity">
    <text evidence="4 20">Belongs to the CarB family.</text>
</comment>
<comment type="caution">
    <text evidence="23">The sequence shown here is derived from an EMBL/GenBank/DDBJ whole genome shotgun (WGS) entry which is preliminary data.</text>
</comment>
<feature type="binding site" evidence="20">
    <location>
        <position position="761"/>
    </location>
    <ligand>
        <name>ATP</name>
        <dbReference type="ChEBI" id="CHEBI:30616"/>
        <label>2</label>
    </ligand>
</feature>
<feature type="domain" description="ATP-grasp" evidence="21">
    <location>
        <begin position="686"/>
        <end position="876"/>
    </location>
</feature>
<dbReference type="InterPro" id="IPR036897">
    <property type="entry name" value="CarbamoylP_synth_lsu_oligo_sf"/>
</dbReference>
<evidence type="ECO:0000256" key="20">
    <source>
        <dbReference type="HAMAP-Rule" id="MF_01210"/>
    </source>
</evidence>
<comment type="function">
    <text evidence="18">Small subunit of the glutamine-dependent carbamoyl phosphate synthetase (CPSase). CPSase catalyzes the formation of carbamoyl phosphate from the ammonia moiety of glutamine, carbonate, and phosphate donated by ATP, constituting the first step of the biosynthetic pathway leading to pyrimidine nucleotides. The large subunit (synthetase) binds the substrates ammonia (free or transferred from glutamine from the small subunit), hydrogencarbonate and ATP and carries out an ATP-coupled ligase reaction, activating hydrogencarbonate by forming carboxy phosphate which reacts with ammonia to form carbamoyl phosphate.</text>
</comment>
<dbReference type="NCBIfam" id="NF003671">
    <property type="entry name" value="PRK05294.1"/>
    <property type="match status" value="1"/>
</dbReference>
<feature type="binding site" evidence="20">
    <location>
        <position position="213"/>
    </location>
    <ligand>
        <name>ATP</name>
        <dbReference type="ChEBI" id="CHEBI:30616"/>
        <label>1</label>
    </ligand>
</feature>
<name>A0A7J2U3V2_9CREN</name>
<dbReference type="PROSITE" id="PS00866">
    <property type="entry name" value="CPSASE_1"/>
    <property type="match status" value="1"/>
</dbReference>
<dbReference type="EC" id="6.3.5.5" evidence="20"/>
<comment type="domain">
    <text evidence="20">The large subunit is composed of 2 ATP-grasp domains that are involved in binding the 2 ATP molecules needed for carbamoyl phosphate synthesis. The N-terminal ATP-grasp domain (referred to as the carboxyphosphate synthetic component) catalyzes the ATP-dependent phosphorylation of hydrogencarbonate to carboxyphosphate and the subsequent nucleophilic attack by ammonia to form a carbamate intermediate. The C-terminal ATP-grasp domain (referred to as the carbamoyl phosphate synthetic component) then catalyzes the phosphorylation of carbamate with the second ATP to form the end product carbamoyl phosphate. The reactive and unstable enzyme intermediates are sequentially channeled from one active site to the next through the interior of the protein over a distance of at least 96 A.</text>
</comment>
<comment type="catalytic activity">
    <reaction evidence="16 20">
        <text>hydrogencarbonate + L-glutamine + 2 ATP + H2O = carbamoyl phosphate + L-glutamate + 2 ADP + phosphate + 2 H(+)</text>
        <dbReference type="Rhea" id="RHEA:18633"/>
        <dbReference type="ChEBI" id="CHEBI:15377"/>
        <dbReference type="ChEBI" id="CHEBI:15378"/>
        <dbReference type="ChEBI" id="CHEBI:17544"/>
        <dbReference type="ChEBI" id="CHEBI:29985"/>
        <dbReference type="ChEBI" id="CHEBI:30616"/>
        <dbReference type="ChEBI" id="CHEBI:43474"/>
        <dbReference type="ChEBI" id="CHEBI:58228"/>
        <dbReference type="ChEBI" id="CHEBI:58359"/>
        <dbReference type="ChEBI" id="CHEBI:456216"/>
        <dbReference type="EC" id="6.3.5.5"/>
    </reaction>
</comment>
<feature type="binding site" evidence="20">
    <location>
        <position position="835"/>
    </location>
    <ligand>
        <name>ATP</name>
        <dbReference type="ChEBI" id="CHEBI:30616"/>
        <label>2</label>
    </ligand>
</feature>
<dbReference type="PANTHER" id="PTHR11405">
    <property type="entry name" value="CARBAMOYLTRANSFERASE FAMILY MEMBER"/>
    <property type="match status" value="1"/>
</dbReference>
<feature type="binding site" evidence="20">
    <location>
        <position position="206"/>
    </location>
    <ligand>
        <name>ATP</name>
        <dbReference type="ChEBI" id="CHEBI:30616"/>
        <label>1</label>
    </ligand>
</feature>
<evidence type="ECO:0000256" key="15">
    <source>
        <dbReference type="ARBA" id="ARBA00047359"/>
    </source>
</evidence>
<feature type="binding site" evidence="20">
    <location>
        <position position="167"/>
    </location>
    <ligand>
        <name>ATP</name>
        <dbReference type="ChEBI" id="CHEBI:30616"/>
        <label>1</label>
    </ligand>
</feature>
<comment type="caution">
    <text evidence="20">Lacks conserved residue(s) required for the propagation of feature annotation.</text>
</comment>
<feature type="binding site" evidence="20">
    <location>
        <position position="835"/>
    </location>
    <ligand>
        <name>Mg(2+)</name>
        <dbReference type="ChEBI" id="CHEBI:18420"/>
        <label>3</label>
    </ligand>
</feature>
<dbReference type="PRINTS" id="PR00098">
    <property type="entry name" value="CPSASE"/>
</dbReference>
<evidence type="ECO:0000256" key="19">
    <source>
        <dbReference type="ARBA" id="ARBA00062056"/>
    </source>
</evidence>
<protein>
    <recommendedName>
        <fullName evidence="20">Carbamoyl phosphate synthase large chain</fullName>
        <ecNumber evidence="20">6.3.4.16</ecNumber>
        <ecNumber evidence="20">6.3.5.5</ecNumber>
    </recommendedName>
    <alternativeName>
        <fullName evidence="20">Carbamoyl phosphate synthetase ammonia chain</fullName>
    </alternativeName>
</protein>
<feature type="binding site" evidence="20">
    <location>
        <position position="847"/>
    </location>
    <ligand>
        <name>Mg(2+)</name>
        <dbReference type="ChEBI" id="CHEBI:18420"/>
        <label>3</label>
    </ligand>
</feature>
<dbReference type="FunFam" id="3.30.1490.20:FF:000001">
    <property type="entry name" value="Carbamoyl-phosphate synthase large chain"/>
    <property type="match status" value="1"/>
</dbReference>
<feature type="binding site" evidence="20">
    <location>
        <position position="240"/>
    </location>
    <ligand>
        <name>ATP</name>
        <dbReference type="ChEBI" id="CHEBI:30616"/>
        <label>1</label>
    </ligand>
</feature>
<dbReference type="InterPro" id="IPR005480">
    <property type="entry name" value="CPSase_lsu_oligo"/>
</dbReference>
<dbReference type="PROSITE" id="PS50975">
    <property type="entry name" value="ATP_GRASP"/>
    <property type="match status" value="2"/>
</dbReference>
<dbReference type="Pfam" id="PF02787">
    <property type="entry name" value="CPSase_L_D3"/>
    <property type="match status" value="1"/>
</dbReference>
<feature type="binding site" evidence="20">
    <location>
        <position position="299"/>
    </location>
    <ligand>
        <name>Mn(2+)</name>
        <dbReference type="ChEBI" id="CHEBI:29035"/>
        <label>2</label>
    </ligand>
</feature>
<dbReference type="FunFam" id="1.10.1030.10:FF:000002">
    <property type="entry name" value="Carbamoyl-phosphate synthase large chain"/>
    <property type="match status" value="1"/>
</dbReference>
<feature type="binding site" evidence="20">
    <location>
        <position position="763"/>
    </location>
    <ligand>
        <name>ATP</name>
        <dbReference type="ChEBI" id="CHEBI:30616"/>
        <label>2</label>
    </ligand>
</feature>
<comment type="cofactor">
    <cofactor evidence="20">
        <name>Mg(2+)</name>
        <dbReference type="ChEBI" id="CHEBI:18420"/>
    </cofactor>
    <cofactor evidence="20">
        <name>Mn(2+)</name>
        <dbReference type="ChEBI" id="CHEBI:29035"/>
    </cofactor>
    <text evidence="20">Binds 4 Mg(2+) or Mn(2+) ions per subunit.</text>
</comment>
<evidence type="ECO:0000256" key="9">
    <source>
        <dbReference type="ARBA" id="ARBA00022737"/>
    </source>
</evidence>
<dbReference type="GO" id="GO:0005737">
    <property type="term" value="C:cytoplasm"/>
    <property type="evidence" value="ECO:0007669"/>
    <property type="project" value="TreeGrafter"/>
</dbReference>
<feature type="binding site" evidence="20">
    <location>
        <position position="282"/>
    </location>
    <ligand>
        <name>ATP</name>
        <dbReference type="ChEBI" id="CHEBI:30616"/>
        <label>1</label>
    </ligand>
</feature>
<proteinExistence type="inferred from homology"/>
<feature type="binding site" evidence="20">
    <location>
        <position position="847"/>
    </location>
    <ligand>
        <name>Mg(2+)</name>
        <dbReference type="ChEBI" id="CHEBI:18420"/>
        <label>4</label>
    </ligand>
</feature>
<dbReference type="InterPro" id="IPR005483">
    <property type="entry name" value="CPSase_dom"/>
</dbReference>
<evidence type="ECO:0000313" key="23">
    <source>
        <dbReference type="EMBL" id="HEM67075.1"/>
    </source>
</evidence>
<dbReference type="Pfam" id="PF25596">
    <property type="entry name" value="CPSase_L_D1"/>
    <property type="match status" value="2"/>
</dbReference>
<dbReference type="GO" id="GO:0044205">
    <property type="term" value="P:'de novo' UMP biosynthetic process"/>
    <property type="evidence" value="ECO:0007669"/>
    <property type="project" value="UniProtKB-UniRule"/>
</dbReference>
<dbReference type="PROSITE" id="PS51855">
    <property type="entry name" value="MGS"/>
    <property type="match status" value="1"/>
</dbReference>
<dbReference type="GO" id="GO:0006526">
    <property type="term" value="P:L-arginine biosynthetic process"/>
    <property type="evidence" value="ECO:0007669"/>
    <property type="project" value="UniProtKB-UniRule"/>
</dbReference>
<feature type="binding site" evidence="20">
    <location>
        <position position="297"/>
    </location>
    <ligand>
        <name>ATP</name>
        <dbReference type="ChEBI" id="CHEBI:30616"/>
        <label>1</label>
    </ligand>
</feature>
<dbReference type="SUPFAM" id="SSF56059">
    <property type="entry name" value="Glutathione synthetase ATP-binding domain-like"/>
    <property type="match status" value="2"/>
</dbReference>
<feature type="binding site" evidence="20">
    <location>
        <position position="239"/>
    </location>
    <ligand>
        <name>ATP</name>
        <dbReference type="ChEBI" id="CHEBI:30616"/>
        <label>1</label>
    </ligand>
</feature>
<dbReference type="InterPro" id="IPR013815">
    <property type="entry name" value="ATP_grasp_subdomain_1"/>
</dbReference>
<dbReference type="InterPro" id="IPR058047">
    <property type="entry name" value="CPSase_preATP-grasp"/>
</dbReference>
<evidence type="ECO:0000256" key="8">
    <source>
        <dbReference type="ARBA" id="ARBA00022723"/>
    </source>
</evidence>
<dbReference type="NCBIfam" id="TIGR01369">
    <property type="entry name" value="CPSaseII_lrg"/>
    <property type="match status" value="1"/>
</dbReference>
<dbReference type="Gene3D" id="3.30.470.20">
    <property type="entry name" value="ATP-grasp fold, B domain"/>
    <property type="match status" value="2"/>
</dbReference>
<dbReference type="InterPro" id="IPR005479">
    <property type="entry name" value="CPAse_ATP-bd"/>
</dbReference>
<evidence type="ECO:0000256" key="5">
    <source>
        <dbReference type="ARBA" id="ARBA00022571"/>
    </source>
</evidence>
<dbReference type="FunFam" id="3.30.470.20:FF:000001">
    <property type="entry name" value="Carbamoyl-phosphate synthase large chain"/>
    <property type="match status" value="1"/>
</dbReference>
<feature type="binding site" evidence="20">
    <location>
        <position position="299"/>
    </location>
    <ligand>
        <name>Mg(2+)</name>
        <dbReference type="ChEBI" id="CHEBI:18420"/>
        <label>2</label>
    </ligand>
</feature>
<dbReference type="GO" id="GO:0046872">
    <property type="term" value="F:metal ion binding"/>
    <property type="evidence" value="ECO:0007669"/>
    <property type="project" value="UniProtKB-KW"/>
</dbReference>
<evidence type="ECO:0000256" key="14">
    <source>
        <dbReference type="ARBA" id="ARBA00023211"/>
    </source>
</evidence>